<name>A0A2M7SW44_9BACT</name>
<dbReference type="Proteomes" id="UP000231332">
    <property type="component" value="Unassembled WGS sequence"/>
</dbReference>
<dbReference type="AlphaFoldDB" id="A0A2M7SW44"/>
<gene>
    <name evidence="2" type="ORF">COY45_02680</name>
</gene>
<proteinExistence type="predicted"/>
<evidence type="ECO:0000313" key="3">
    <source>
        <dbReference type="Proteomes" id="UP000231332"/>
    </source>
</evidence>
<feature type="region of interest" description="Disordered" evidence="1">
    <location>
        <begin position="1"/>
        <end position="54"/>
    </location>
</feature>
<dbReference type="EMBL" id="PFMY01000125">
    <property type="protein sequence ID" value="PIZ27399.1"/>
    <property type="molecule type" value="Genomic_DNA"/>
</dbReference>
<accession>A0A2M7SW44</accession>
<protein>
    <submittedName>
        <fullName evidence="2">Uncharacterized protein</fullName>
    </submittedName>
</protein>
<organism evidence="2 3">
    <name type="scientific">Candidatus Berkelbacteria bacterium CG_4_10_14_0_8_um_filter_42_34</name>
    <dbReference type="NCBI Taxonomy" id="1974502"/>
    <lineage>
        <taxon>Bacteria</taxon>
        <taxon>Candidatus Berkelbacteria</taxon>
    </lineage>
</organism>
<sequence>AKARDGAPMKLARPPIPPKKKAVRARAWRKEGVGGSPRRSRFATLRGKNSRHARAVVPQLRDKPRPSVSAVWHQDILPNRQTGAAKQFSIPFKRKKVARKNKELKRKLFCFARRVSAGGNAERSYSSIFRSKKVRASFSNCDQSKHCEFCGQFVCSLAPPEFIPHGDAGAGLASQKALPSCAFSATAGKYFGIKS</sequence>
<evidence type="ECO:0000313" key="2">
    <source>
        <dbReference type="EMBL" id="PIZ27399.1"/>
    </source>
</evidence>
<comment type="caution">
    <text evidence="2">The sequence shown here is derived from an EMBL/GenBank/DDBJ whole genome shotgun (WGS) entry which is preliminary data.</text>
</comment>
<evidence type="ECO:0000256" key="1">
    <source>
        <dbReference type="SAM" id="MobiDB-lite"/>
    </source>
</evidence>
<feature type="non-terminal residue" evidence="2">
    <location>
        <position position="1"/>
    </location>
</feature>
<feature type="compositionally biased region" description="Basic residues" evidence="1">
    <location>
        <begin position="18"/>
        <end position="27"/>
    </location>
</feature>
<reference evidence="3" key="1">
    <citation type="submission" date="2017-09" db="EMBL/GenBank/DDBJ databases">
        <title>Depth-based differentiation of microbial function through sediment-hosted aquifers and enrichment of novel symbionts in the deep terrestrial subsurface.</title>
        <authorList>
            <person name="Probst A.J."/>
            <person name="Ladd B."/>
            <person name="Jarett J.K."/>
            <person name="Geller-Mcgrath D.E."/>
            <person name="Sieber C.M.K."/>
            <person name="Emerson J.B."/>
            <person name="Anantharaman K."/>
            <person name="Thomas B.C."/>
            <person name="Malmstrom R."/>
            <person name="Stieglmeier M."/>
            <person name="Klingl A."/>
            <person name="Woyke T."/>
            <person name="Ryan C.M."/>
            <person name="Banfield J.F."/>
        </authorList>
    </citation>
    <scope>NUCLEOTIDE SEQUENCE [LARGE SCALE GENOMIC DNA]</scope>
</reference>